<dbReference type="EMBL" id="JBEPLS010000018">
    <property type="protein sequence ID" value="MET3605538.1"/>
    <property type="molecule type" value="Genomic_DNA"/>
</dbReference>
<evidence type="ECO:0000256" key="1">
    <source>
        <dbReference type="ARBA" id="ARBA00002599"/>
    </source>
</evidence>
<dbReference type="PANTHER" id="PTHR38604:SF1">
    <property type="entry name" value="PERIPLASMIC NITRATE REDUCTASE, ELECTRON TRANSFER SUBUNIT"/>
    <property type="match status" value="1"/>
</dbReference>
<evidence type="ECO:0000313" key="14">
    <source>
        <dbReference type="EMBL" id="MET3605538.1"/>
    </source>
</evidence>
<evidence type="ECO:0000256" key="3">
    <source>
        <dbReference type="ARBA" id="ARBA00007368"/>
    </source>
</evidence>
<accession>A0A5C1Q6A1</accession>
<protein>
    <recommendedName>
        <fullName evidence="4">Periplasmic nitrate reductase, electron transfer subunit</fullName>
    </recommendedName>
    <alternativeName>
        <fullName evidence="12">Diheme cytochrome c NapB</fullName>
    </alternativeName>
</protein>
<dbReference type="FunFam" id="1.10.1130.10:FF:000001">
    <property type="entry name" value="Periplasmic nitrate reductase, electron transfer subunit"/>
    <property type="match status" value="1"/>
</dbReference>
<dbReference type="Gene3D" id="1.10.1130.10">
    <property type="entry name" value="Flavocytochrome C3, Chain A"/>
    <property type="match status" value="1"/>
</dbReference>
<reference evidence="14 17" key="2">
    <citation type="submission" date="2024-06" db="EMBL/GenBank/DDBJ databases">
        <title>Genomic Encyclopedia of Type Strains, Phase IV (KMG-IV): sequencing the most valuable type-strain genomes for metagenomic binning, comparative biology and taxonomic classification.</title>
        <authorList>
            <person name="Goeker M."/>
        </authorList>
    </citation>
    <scope>NUCLEOTIDE SEQUENCE [LARGE SCALE GENOMIC DNA]</scope>
    <source>
        <strain evidence="14 17">D-501</strain>
    </source>
</reference>
<dbReference type="AlphaFoldDB" id="A0A5C1Q6A1"/>
<dbReference type="EMBL" id="CP035710">
    <property type="protein sequence ID" value="QEN02908.1"/>
    <property type="molecule type" value="Genomic_DNA"/>
</dbReference>
<evidence type="ECO:0000256" key="2">
    <source>
        <dbReference type="ARBA" id="ARBA00004418"/>
    </source>
</evidence>
<evidence type="ECO:0000256" key="8">
    <source>
        <dbReference type="ARBA" id="ARBA00022729"/>
    </source>
</evidence>
<keyword evidence="10" id="KW-0249">Electron transport</keyword>
<proteinExistence type="inferred from homology"/>
<dbReference type="InterPro" id="IPR036280">
    <property type="entry name" value="Multihaem_cyt_sf"/>
</dbReference>
<feature type="compositionally biased region" description="Basic and acidic residues" evidence="13">
    <location>
        <begin position="65"/>
        <end position="77"/>
    </location>
</feature>
<keyword evidence="6" id="KW-0349">Heme</keyword>
<organism evidence="15 16">
    <name type="scientific">Sphaerotilus sulfidivorans</name>
    <dbReference type="NCBI Taxonomy" id="639200"/>
    <lineage>
        <taxon>Bacteria</taxon>
        <taxon>Pseudomonadati</taxon>
        <taxon>Pseudomonadota</taxon>
        <taxon>Betaproteobacteria</taxon>
        <taxon>Burkholderiales</taxon>
        <taxon>Sphaerotilaceae</taxon>
        <taxon>Sphaerotilus</taxon>
    </lineage>
</organism>
<dbReference type="InterPro" id="IPR005591">
    <property type="entry name" value="NapB"/>
</dbReference>
<geneLocation type="plasmid" evidence="15">
    <name>pSna507_unt10</name>
</geneLocation>
<dbReference type="GO" id="GO:0046872">
    <property type="term" value="F:metal ion binding"/>
    <property type="evidence" value="ECO:0007669"/>
    <property type="project" value="UniProtKB-KW"/>
</dbReference>
<dbReference type="KEGG" id="snn:EWH46_18760"/>
<comment type="function">
    <text evidence="1">Electron transfer subunit of the periplasmic nitrate reductase complex NapAB. Receives electrons from the membrane-anchored tetraheme c-type NapC protein and transfers these to NapA subunit, thus allowing electron flow between membrane and periplasm. Essential for periplasmic nitrate reduction with nitrate as the terminal electron acceptor.</text>
</comment>
<dbReference type="PANTHER" id="PTHR38604">
    <property type="entry name" value="PERIPLASMIC NITRATE REDUCTASE, ELECTRON TRANSFER SUBUNIT"/>
    <property type="match status" value="1"/>
</dbReference>
<keyword evidence="5" id="KW-0813">Transport</keyword>
<comment type="similarity">
    <text evidence="3">Belongs to the NapB family.</text>
</comment>
<evidence type="ECO:0000256" key="13">
    <source>
        <dbReference type="SAM" id="MobiDB-lite"/>
    </source>
</evidence>
<dbReference type="GO" id="GO:0042597">
    <property type="term" value="C:periplasmic space"/>
    <property type="evidence" value="ECO:0007669"/>
    <property type="project" value="UniProtKB-SubCell"/>
</dbReference>
<dbReference type="RefSeq" id="WP_149505530.1">
    <property type="nucleotide sequence ID" value="NZ_CP035710.1"/>
</dbReference>
<evidence type="ECO:0000256" key="4">
    <source>
        <dbReference type="ARBA" id="ARBA00013773"/>
    </source>
</evidence>
<feature type="region of interest" description="Disordered" evidence="13">
    <location>
        <begin position="35"/>
        <end position="81"/>
    </location>
</feature>
<evidence type="ECO:0000256" key="11">
    <source>
        <dbReference type="ARBA" id="ARBA00023004"/>
    </source>
</evidence>
<dbReference type="GO" id="GO:0009061">
    <property type="term" value="P:anaerobic respiration"/>
    <property type="evidence" value="ECO:0007669"/>
    <property type="project" value="InterPro"/>
</dbReference>
<reference evidence="15 16" key="1">
    <citation type="submission" date="2019-02" db="EMBL/GenBank/DDBJ databases">
        <title>Complete Genome Sequence and Methylome Analysis of Sphaerotilus natans subsp. sulfidivorans D-507.</title>
        <authorList>
            <person name="Fomenkov A."/>
            <person name="Gridneva E."/>
            <person name="Smolyakov D."/>
            <person name="Dubinina G."/>
            <person name="Vincze T."/>
            <person name="Grabovich M."/>
            <person name="Roberts R.J."/>
        </authorList>
    </citation>
    <scope>NUCLEOTIDE SEQUENCE [LARGE SCALE GENOMIC DNA]</scope>
    <source>
        <strain evidence="15 16">D-507</strain>
        <plasmid evidence="16">psna507_unt10</plasmid>
        <plasmid evidence="15">pSna507_unt10</plasmid>
    </source>
</reference>
<dbReference type="Proteomes" id="UP001549111">
    <property type="component" value="Unassembled WGS sequence"/>
</dbReference>
<keyword evidence="9" id="KW-0574">Periplasm</keyword>
<dbReference type="SUPFAM" id="SSF48695">
    <property type="entry name" value="Multiheme cytochromes"/>
    <property type="match status" value="1"/>
</dbReference>
<comment type="subcellular location">
    <subcellularLocation>
        <location evidence="2">Periplasm</location>
    </subcellularLocation>
</comment>
<name>A0A5C1Q6A1_9BURK</name>
<evidence type="ECO:0000313" key="17">
    <source>
        <dbReference type="Proteomes" id="UP001549111"/>
    </source>
</evidence>
<evidence type="ECO:0000256" key="12">
    <source>
        <dbReference type="ARBA" id="ARBA00031832"/>
    </source>
</evidence>
<keyword evidence="15" id="KW-0614">Plasmid</keyword>
<evidence type="ECO:0000313" key="16">
    <source>
        <dbReference type="Proteomes" id="UP000323522"/>
    </source>
</evidence>
<keyword evidence="17" id="KW-1185">Reference proteome</keyword>
<keyword evidence="7" id="KW-0479">Metal-binding</keyword>
<dbReference type="Pfam" id="PF03892">
    <property type="entry name" value="NapB"/>
    <property type="match status" value="1"/>
</dbReference>
<evidence type="ECO:0000256" key="9">
    <source>
        <dbReference type="ARBA" id="ARBA00022764"/>
    </source>
</evidence>
<geneLocation type="plasmid" evidence="16">
    <name>psna507_unt10</name>
</geneLocation>
<evidence type="ECO:0000256" key="7">
    <source>
        <dbReference type="ARBA" id="ARBA00022723"/>
    </source>
</evidence>
<gene>
    <name evidence="14" type="ORF">ABIC99_003368</name>
    <name evidence="15" type="ORF">EWH46_18760</name>
</gene>
<evidence type="ECO:0000256" key="5">
    <source>
        <dbReference type="ARBA" id="ARBA00022448"/>
    </source>
</evidence>
<evidence type="ECO:0000256" key="10">
    <source>
        <dbReference type="ARBA" id="ARBA00022982"/>
    </source>
</evidence>
<keyword evidence="11" id="KW-0408">Iron</keyword>
<dbReference type="Proteomes" id="UP000323522">
    <property type="component" value="Plasmid pSna507_unt10"/>
</dbReference>
<dbReference type="OrthoDB" id="13290at2"/>
<evidence type="ECO:0000313" key="15">
    <source>
        <dbReference type="EMBL" id="QEN02908.1"/>
    </source>
</evidence>
<keyword evidence="8" id="KW-0732">Signal</keyword>
<evidence type="ECO:0000256" key="6">
    <source>
        <dbReference type="ARBA" id="ARBA00022617"/>
    </source>
</evidence>
<sequence length="165" mass="18273">MNSRSFRHLLQDLARVALAAGLILVGAQQHGLAAEPQASGSAPVKMQGLRGGTPLDQDNAPTPIRQERDHAPSDRDFVQQPPLIPHTISSYQITKNYNKCMDCHSFQKSKDSGATKVSVTHFRNRDGQELDNISPRRYFCTQCHVPQTDAKPLVGNTFQRARGLQ</sequence>